<reference evidence="5" key="1">
    <citation type="submission" date="2014-07" db="EMBL/GenBank/DDBJ databases">
        <title>Identification of a novel salt tolerance gene in wild soybean by whole-genome sequencing.</title>
        <authorList>
            <person name="Lam H.-M."/>
            <person name="Qi X."/>
            <person name="Li M.-W."/>
            <person name="Liu X."/>
            <person name="Xie M."/>
            <person name="Ni M."/>
            <person name="Xu X."/>
        </authorList>
    </citation>
    <scope>NUCLEOTIDE SEQUENCE [LARGE SCALE GENOMIC DNA]</scope>
    <source>
        <tissue evidence="5">Root</tissue>
    </source>
</reference>
<dbReference type="AlphaFoldDB" id="A0A0B2R159"/>
<organism evidence="5">
    <name type="scientific">Glycine soja</name>
    <name type="common">Wild soybean</name>
    <dbReference type="NCBI Taxonomy" id="3848"/>
    <lineage>
        <taxon>Eukaryota</taxon>
        <taxon>Viridiplantae</taxon>
        <taxon>Streptophyta</taxon>
        <taxon>Embryophyta</taxon>
        <taxon>Tracheophyta</taxon>
        <taxon>Spermatophyta</taxon>
        <taxon>Magnoliopsida</taxon>
        <taxon>eudicotyledons</taxon>
        <taxon>Gunneridae</taxon>
        <taxon>Pentapetalae</taxon>
        <taxon>rosids</taxon>
        <taxon>fabids</taxon>
        <taxon>Fabales</taxon>
        <taxon>Fabaceae</taxon>
        <taxon>Papilionoideae</taxon>
        <taxon>50 kb inversion clade</taxon>
        <taxon>NPAAA clade</taxon>
        <taxon>indigoferoid/millettioid clade</taxon>
        <taxon>Phaseoleae</taxon>
        <taxon>Glycine</taxon>
        <taxon>Glycine subgen. Soja</taxon>
    </lineage>
</organism>
<name>A0A0B2R159_GLYSO</name>
<dbReference type="EMBL" id="KN653124">
    <property type="protein sequence ID" value="KHN27691.1"/>
    <property type="molecule type" value="Genomic_DNA"/>
</dbReference>
<dbReference type="Proteomes" id="UP000053555">
    <property type="component" value="Unassembled WGS sequence"/>
</dbReference>
<dbReference type="InterPro" id="IPR016024">
    <property type="entry name" value="ARM-type_fold"/>
</dbReference>
<accession>A0A0B2R159</accession>
<feature type="region of interest" description="Disordered" evidence="4">
    <location>
        <begin position="1"/>
        <end position="101"/>
    </location>
</feature>
<evidence type="ECO:0000256" key="1">
    <source>
        <dbReference type="ARBA" id="ARBA00004123"/>
    </source>
</evidence>
<dbReference type="PANTHER" id="PTHR23424">
    <property type="entry name" value="SERUM AMYLOID A"/>
    <property type="match status" value="1"/>
</dbReference>
<comment type="similarity">
    <text evidence="3">Belongs to the SAAL1 family.</text>
</comment>
<gene>
    <name evidence="5" type="ORF">glysoja_026258</name>
</gene>
<comment type="subcellular location">
    <subcellularLocation>
        <location evidence="1">Nucleus</location>
    </subcellularLocation>
</comment>
<feature type="compositionally biased region" description="Basic and acidic residues" evidence="4">
    <location>
        <begin position="86"/>
        <end position="97"/>
    </location>
</feature>
<dbReference type="PANTHER" id="PTHR23424:SF23">
    <property type="entry name" value="PROTEIN SAAL1"/>
    <property type="match status" value="1"/>
</dbReference>
<protein>
    <submittedName>
        <fullName evidence="5">Protein saal1</fullName>
    </submittedName>
</protein>
<feature type="compositionally biased region" description="Low complexity" evidence="4">
    <location>
        <begin position="50"/>
        <end position="65"/>
    </location>
</feature>
<dbReference type="InterPro" id="IPR052464">
    <property type="entry name" value="Synovial_Prolif_Regulator"/>
</dbReference>
<evidence type="ECO:0000313" key="5">
    <source>
        <dbReference type="EMBL" id="KHN27691.1"/>
    </source>
</evidence>
<evidence type="ECO:0000256" key="4">
    <source>
        <dbReference type="SAM" id="MobiDB-lite"/>
    </source>
</evidence>
<dbReference type="SUPFAM" id="SSF48371">
    <property type="entry name" value="ARM repeat"/>
    <property type="match status" value="1"/>
</dbReference>
<feature type="compositionally biased region" description="Low complexity" evidence="4">
    <location>
        <begin position="76"/>
        <end position="85"/>
    </location>
</feature>
<dbReference type="GO" id="GO:0005634">
    <property type="term" value="C:nucleus"/>
    <property type="evidence" value="ECO:0007669"/>
    <property type="project" value="UniProtKB-SubCell"/>
</dbReference>
<dbReference type="InterPro" id="IPR011989">
    <property type="entry name" value="ARM-like"/>
</dbReference>
<sequence length="565" mass="62073">MPCREDEVVEAVSVTIKTEQNPIIEEEEEIEQGGPMHHPSAPSHEKKLLPLDSASRSSLSEVASLGPNQEGEEEGASPSASVSSDENVKSSKNKSENMDVDVSAEFSRGECQDTGDGIEHSGVSVGEDAWEEYGCILWDLAASKTHAELMVENLILEVLLANLLVCKSERVTEIGIGIIGNLACHEVPMKHIISTKGLIEIIVEKLFMDDPQCLCETCCLLTVGLQSGESITWAEALQSEHILCQILWIAENTLNLQLLVKIIGLILAILESHQKVVDALLPPMMKLGLANILISLLTFEISKLMTERIPKGTLIHNPPFCTDEITQFLLSSDSISDITGKWYSILDLILRAIEALSVMDDHSQEICSSTELFQLICDLVKFPDKFEVGNCCGTAAVLIANMLSDVADHALKISQDLHLLEGLLDIFPFASDDVEARNALWNVIARILVRIRETEMSPSRVHHYVSVLVRKLDLIEDELLNQQVESGHEQESLSSLGSTANARDTSLRRIISILNQWTAEKENAKNNGNAEVLVSETDLSRQSLNFEGSAPADAVLYLFVLGSYV</sequence>
<proteinExistence type="inferred from homology"/>
<keyword evidence="2" id="KW-0539">Nucleus</keyword>
<evidence type="ECO:0000256" key="3">
    <source>
        <dbReference type="ARBA" id="ARBA00038401"/>
    </source>
</evidence>
<dbReference type="Gene3D" id="1.25.10.10">
    <property type="entry name" value="Leucine-rich Repeat Variant"/>
    <property type="match status" value="1"/>
</dbReference>
<evidence type="ECO:0000256" key="2">
    <source>
        <dbReference type="ARBA" id="ARBA00023242"/>
    </source>
</evidence>